<evidence type="ECO:0000256" key="7">
    <source>
        <dbReference type="ARBA" id="ARBA00023136"/>
    </source>
</evidence>
<feature type="domain" description="Putative mannosyltransferase YkcA/B-like C-terminal" evidence="11">
    <location>
        <begin position="626"/>
        <end position="701"/>
    </location>
</feature>
<dbReference type="OrthoDB" id="9810398at2"/>
<evidence type="ECO:0000259" key="10">
    <source>
        <dbReference type="Pfam" id="PF13231"/>
    </source>
</evidence>
<dbReference type="Proteomes" id="UP000287188">
    <property type="component" value="Unassembled WGS sequence"/>
</dbReference>
<keyword evidence="5 9" id="KW-0812">Transmembrane</keyword>
<evidence type="ECO:0000256" key="5">
    <source>
        <dbReference type="ARBA" id="ARBA00022692"/>
    </source>
</evidence>
<dbReference type="EMBL" id="BIFS01000001">
    <property type="protein sequence ID" value="GCE21078.1"/>
    <property type="molecule type" value="Genomic_DNA"/>
</dbReference>
<organism evidence="12 13">
    <name type="scientific">Dictyobacter kobayashii</name>
    <dbReference type="NCBI Taxonomy" id="2014872"/>
    <lineage>
        <taxon>Bacteria</taxon>
        <taxon>Bacillati</taxon>
        <taxon>Chloroflexota</taxon>
        <taxon>Ktedonobacteria</taxon>
        <taxon>Ktedonobacterales</taxon>
        <taxon>Dictyobacteraceae</taxon>
        <taxon>Dictyobacter</taxon>
    </lineage>
</organism>
<dbReference type="RefSeq" id="WP_126552634.1">
    <property type="nucleotide sequence ID" value="NZ_BIFS01000001.1"/>
</dbReference>
<feature type="transmembrane region" description="Helical" evidence="9">
    <location>
        <begin position="503"/>
        <end position="527"/>
    </location>
</feature>
<evidence type="ECO:0000256" key="6">
    <source>
        <dbReference type="ARBA" id="ARBA00022989"/>
    </source>
</evidence>
<dbReference type="PANTHER" id="PTHR33908:SF3">
    <property type="entry name" value="UNDECAPRENYL PHOSPHATE-ALPHA-4-AMINO-4-DEOXY-L-ARABINOSE ARABINOSYL TRANSFERASE"/>
    <property type="match status" value="1"/>
</dbReference>
<feature type="domain" description="Glycosyltransferase RgtA/B/C/D-like" evidence="10">
    <location>
        <begin position="87"/>
        <end position="245"/>
    </location>
</feature>
<dbReference type="GO" id="GO:0010041">
    <property type="term" value="P:response to iron(III) ion"/>
    <property type="evidence" value="ECO:0007669"/>
    <property type="project" value="TreeGrafter"/>
</dbReference>
<feature type="transmembrane region" description="Helical" evidence="9">
    <location>
        <begin position="228"/>
        <end position="248"/>
    </location>
</feature>
<feature type="region of interest" description="Disordered" evidence="8">
    <location>
        <begin position="746"/>
        <end position="770"/>
    </location>
</feature>
<comment type="subcellular location">
    <subcellularLocation>
        <location evidence="1">Cell membrane</location>
        <topology evidence="1">Multi-pass membrane protein</topology>
    </subcellularLocation>
</comment>
<evidence type="ECO:0000256" key="2">
    <source>
        <dbReference type="ARBA" id="ARBA00022475"/>
    </source>
</evidence>
<feature type="transmembrane region" description="Helical" evidence="9">
    <location>
        <begin position="422"/>
        <end position="440"/>
    </location>
</feature>
<reference evidence="13" key="1">
    <citation type="submission" date="2018-12" db="EMBL/GenBank/DDBJ databases">
        <title>Tengunoibacter tsumagoiensis gen. nov., sp. nov., Dictyobacter kobayashii sp. nov., D. alpinus sp. nov., and D. joshuensis sp. nov. and description of Dictyobacteraceae fam. nov. within the order Ktedonobacterales isolated from Tengu-no-mugimeshi.</title>
        <authorList>
            <person name="Wang C.M."/>
            <person name="Zheng Y."/>
            <person name="Sakai Y."/>
            <person name="Toyoda A."/>
            <person name="Minakuchi Y."/>
            <person name="Abe K."/>
            <person name="Yokota A."/>
            <person name="Yabe S."/>
        </authorList>
    </citation>
    <scope>NUCLEOTIDE SEQUENCE [LARGE SCALE GENOMIC DNA]</scope>
    <source>
        <strain evidence="13">Uno11</strain>
    </source>
</reference>
<dbReference type="GO" id="GO:0016763">
    <property type="term" value="F:pentosyltransferase activity"/>
    <property type="evidence" value="ECO:0007669"/>
    <property type="project" value="TreeGrafter"/>
</dbReference>
<keyword evidence="3" id="KW-0328">Glycosyltransferase</keyword>
<evidence type="ECO:0000259" key="11">
    <source>
        <dbReference type="Pfam" id="PF24878"/>
    </source>
</evidence>
<dbReference type="InterPro" id="IPR050297">
    <property type="entry name" value="LipidA_mod_glycosyltrf_83"/>
</dbReference>
<feature type="transmembrane region" description="Helical" evidence="9">
    <location>
        <begin position="393"/>
        <end position="410"/>
    </location>
</feature>
<dbReference type="AlphaFoldDB" id="A0A402APH0"/>
<dbReference type="GO" id="GO:0009103">
    <property type="term" value="P:lipopolysaccharide biosynthetic process"/>
    <property type="evidence" value="ECO:0007669"/>
    <property type="project" value="UniProtKB-ARBA"/>
</dbReference>
<feature type="transmembrane region" description="Helical" evidence="9">
    <location>
        <begin position="28"/>
        <end position="49"/>
    </location>
</feature>
<dbReference type="InterPro" id="IPR038731">
    <property type="entry name" value="RgtA/B/C-like"/>
</dbReference>
<feature type="transmembrane region" description="Helical" evidence="9">
    <location>
        <begin position="452"/>
        <end position="471"/>
    </location>
</feature>
<name>A0A402APH0_9CHLR</name>
<accession>A0A402APH0</accession>
<feature type="transmembrane region" description="Helical" evidence="9">
    <location>
        <begin position="539"/>
        <end position="561"/>
    </location>
</feature>
<evidence type="ECO:0000313" key="13">
    <source>
        <dbReference type="Proteomes" id="UP000287188"/>
    </source>
</evidence>
<keyword evidence="4" id="KW-0808">Transferase</keyword>
<sequence length="770" mass="80786">MADIADASTLSPIDTTPPKVGRTEMPRLWNRIALGAVLLLSVFMDFFQLGQNGYGNAYYAAGVRSMADSWHNFFFVSFDPGGFVTIDKPPLGFWLQTLSTKIFGFTPFSIFLPQALCGVLAVWLLYALVKRHFGPVAGLVAGLALAVTPISVVTNRNNTIDGTLALVLLLSAWAVIRAAESGKLRWLLLSAVFVGIGFNVKMAEAYLVVPALGLTYLLCAPRTIWTRIWHLALALLVMLLLSLSWALAVDLTPAAQRPYVGSTQDNSELSLAFGYNGLNRLHIGGNNGFGGGRNRNGFPGQTTPRTGTSQNSTTSQQTPFPGGGNNGGTGRFGNGGTGRFGNGGTGRFGNGGTGGAGGNGNGAAGQFQGGAGGFQTGAAGPFRLFGVTLGGQIGWLLPFALVAIIALAVQRRFRFQVDHQQLALILWGIWLLTMAIFFSVDGSFHQYYMTELSPGLSAMVGIGAVVMWQAYRGRSWSGWLLPIALALTAVAQLYMLASYPSWAIWLSPIIGVLTILGLIVLVLVRLYPRLNLGLSLPRLAGSAVAVGLLALLIAPTIWSGYSVLRNTESSAPTAGPNAQADLAFPGAGGAGTGTGGNNAAARDNLGNAQRGGGFGFGEGGNADPALISYLEAHQGSSKFLVATPSSNTADSIILSTNKPVMALGGFSGGDPILTTSDLQNLIQNGTVRYFWMSTGTGRGGGQFNIDQVPEQFRQFLEDAGGFGGFGRQNQAATWVTGHCSVVPASSWQTSGSTSSQQAGNQLYDCASPRS</sequence>
<gene>
    <name evidence="12" type="ORF">KDK_48780</name>
</gene>
<evidence type="ECO:0000256" key="4">
    <source>
        <dbReference type="ARBA" id="ARBA00022679"/>
    </source>
</evidence>
<keyword evidence="7 9" id="KW-0472">Membrane</keyword>
<evidence type="ECO:0000256" key="9">
    <source>
        <dbReference type="SAM" id="Phobius"/>
    </source>
</evidence>
<evidence type="ECO:0000313" key="12">
    <source>
        <dbReference type="EMBL" id="GCE21078.1"/>
    </source>
</evidence>
<feature type="transmembrane region" description="Helical" evidence="9">
    <location>
        <begin position="478"/>
        <end position="497"/>
    </location>
</feature>
<proteinExistence type="predicted"/>
<dbReference type="GO" id="GO:0005886">
    <property type="term" value="C:plasma membrane"/>
    <property type="evidence" value="ECO:0007669"/>
    <property type="project" value="UniProtKB-SubCell"/>
</dbReference>
<evidence type="ECO:0000256" key="8">
    <source>
        <dbReference type="SAM" id="MobiDB-lite"/>
    </source>
</evidence>
<feature type="compositionally biased region" description="Low complexity" evidence="8">
    <location>
        <begin position="746"/>
        <end position="759"/>
    </location>
</feature>
<keyword evidence="13" id="KW-1185">Reference proteome</keyword>
<dbReference type="Pfam" id="PF13231">
    <property type="entry name" value="PMT_2"/>
    <property type="match status" value="1"/>
</dbReference>
<evidence type="ECO:0000256" key="3">
    <source>
        <dbReference type="ARBA" id="ARBA00022676"/>
    </source>
</evidence>
<comment type="caution">
    <text evidence="12">The sequence shown here is derived from an EMBL/GenBank/DDBJ whole genome shotgun (WGS) entry which is preliminary data.</text>
</comment>
<dbReference type="PANTHER" id="PTHR33908">
    <property type="entry name" value="MANNOSYLTRANSFERASE YKCB-RELATED"/>
    <property type="match status" value="1"/>
</dbReference>
<dbReference type="InterPro" id="IPR056785">
    <property type="entry name" value="YkcA/B-like_C"/>
</dbReference>
<feature type="transmembrane region" description="Helical" evidence="9">
    <location>
        <begin position="102"/>
        <end position="126"/>
    </location>
</feature>
<protein>
    <submittedName>
        <fullName evidence="12">Uncharacterized protein</fullName>
    </submittedName>
</protein>
<feature type="compositionally biased region" description="Gly residues" evidence="8">
    <location>
        <begin position="321"/>
        <end position="354"/>
    </location>
</feature>
<evidence type="ECO:0000256" key="1">
    <source>
        <dbReference type="ARBA" id="ARBA00004651"/>
    </source>
</evidence>
<keyword evidence="6 9" id="KW-1133">Transmembrane helix</keyword>
<feature type="compositionally biased region" description="Low complexity" evidence="8">
    <location>
        <begin position="306"/>
        <end position="318"/>
    </location>
</feature>
<keyword evidence="2" id="KW-1003">Cell membrane</keyword>
<feature type="region of interest" description="Disordered" evidence="8">
    <location>
        <begin position="286"/>
        <end position="354"/>
    </location>
</feature>
<dbReference type="Pfam" id="PF24878">
    <property type="entry name" value="YkcB_C"/>
    <property type="match status" value="1"/>
</dbReference>
<feature type="transmembrane region" description="Helical" evidence="9">
    <location>
        <begin position="133"/>
        <end position="153"/>
    </location>
</feature>